<dbReference type="EMBL" id="CAVMBE010000005">
    <property type="protein sequence ID" value="CAK3837439.1"/>
    <property type="molecule type" value="Genomic_DNA"/>
</dbReference>
<accession>A0AAI8YT04</accession>
<dbReference type="PANTHER" id="PTHR10783:SF103">
    <property type="entry name" value="SOLUTE CARRIER FAMILY 53 MEMBER 1"/>
    <property type="match status" value="1"/>
</dbReference>
<dbReference type="GO" id="GO:0005794">
    <property type="term" value="C:Golgi apparatus"/>
    <property type="evidence" value="ECO:0007669"/>
    <property type="project" value="TreeGrafter"/>
</dbReference>
<evidence type="ECO:0000256" key="5">
    <source>
        <dbReference type="ARBA" id="ARBA00023136"/>
    </source>
</evidence>
<organism evidence="10 11">
    <name type="scientific">Lecanosticta acicola</name>
    <dbReference type="NCBI Taxonomy" id="111012"/>
    <lineage>
        <taxon>Eukaryota</taxon>
        <taxon>Fungi</taxon>
        <taxon>Dikarya</taxon>
        <taxon>Ascomycota</taxon>
        <taxon>Pezizomycotina</taxon>
        <taxon>Dothideomycetes</taxon>
        <taxon>Dothideomycetidae</taxon>
        <taxon>Mycosphaerellales</taxon>
        <taxon>Mycosphaerellaceae</taxon>
        <taxon>Lecanosticta</taxon>
    </lineage>
</organism>
<dbReference type="GO" id="GO:0006817">
    <property type="term" value="P:phosphate ion transport"/>
    <property type="evidence" value="ECO:0007669"/>
    <property type="project" value="TreeGrafter"/>
</dbReference>
<gene>
    <name evidence="10" type="ORF">LECACI_7A001441</name>
</gene>
<evidence type="ECO:0000259" key="8">
    <source>
        <dbReference type="PROSITE" id="PS51380"/>
    </source>
</evidence>
<feature type="compositionally biased region" description="Acidic residues" evidence="6">
    <location>
        <begin position="959"/>
        <end position="979"/>
    </location>
</feature>
<feature type="compositionally biased region" description="Low complexity" evidence="6">
    <location>
        <begin position="94"/>
        <end position="104"/>
    </location>
</feature>
<reference evidence="10" key="1">
    <citation type="submission" date="2023-11" db="EMBL/GenBank/DDBJ databases">
        <authorList>
            <person name="Alioto T."/>
            <person name="Alioto T."/>
            <person name="Gomez Garrido J."/>
        </authorList>
    </citation>
    <scope>NUCLEOTIDE SEQUENCE</scope>
</reference>
<feature type="transmembrane region" description="Helical" evidence="7">
    <location>
        <begin position="578"/>
        <end position="598"/>
    </location>
</feature>
<feature type="transmembrane region" description="Helical" evidence="7">
    <location>
        <begin position="663"/>
        <end position="686"/>
    </location>
</feature>
<feature type="domain" description="SPX" evidence="9">
    <location>
        <begin position="1"/>
        <end position="435"/>
    </location>
</feature>
<feature type="transmembrane region" description="Helical" evidence="7">
    <location>
        <begin position="498"/>
        <end position="520"/>
    </location>
</feature>
<proteinExistence type="inferred from homology"/>
<evidence type="ECO:0000256" key="7">
    <source>
        <dbReference type="SAM" id="Phobius"/>
    </source>
</evidence>
<dbReference type="PROSITE" id="PS51380">
    <property type="entry name" value="EXS"/>
    <property type="match status" value="1"/>
</dbReference>
<feature type="region of interest" description="Disordered" evidence="6">
    <location>
        <begin position="61"/>
        <end position="159"/>
    </location>
</feature>
<evidence type="ECO:0000256" key="4">
    <source>
        <dbReference type="ARBA" id="ARBA00022989"/>
    </source>
</evidence>
<feature type="domain" description="EXS" evidence="8">
    <location>
        <begin position="694"/>
        <end position="893"/>
    </location>
</feature>
<dbReference type="GO" id="GO:0016036">
    <property type="term" value="P:cellular response to phosphate starvation"/>
    <property type="evidence" value="ECO:0007669"/>
    <property type="project" value="TreeGrafter"/>
</dbReference>
<feature type="compositionally biased region" description="Basic and acidic residues" evidence="6">
    <location>
        <begin position="946"/>
        <end position="958"/>
    </location>
</feature>
<evidence type="ECO:0000256" key="2">
    <source>
        <dbReference type="ARBA" id="ARBA00009665"/>
    </source>
</evidence>
<feature type="transmembrane region" description="Helical" evidence="7">
    <location>
        <begin position="532"/>
        <end position="557"/>
    </location>
</feature>
<keyword evidence="5 7" id="KW-0472">Membrane</keyword>
<dbReference type="PROSITE" id="PS51382">
    <property type="entry name" value="SPX"/>
    <property type="match status" value="1"/>
</dbReference>
<evidence type="ECO:0000256" key="3">
    <source>
        <dbReference type="ARBA" id="ARBA00022692"/>
    </source>
</evidence>
<keyword evidence="4 7" id="KW-1133">Transmembrane helix</keyword>
<name>A0AAI8YT04_9PEZI</name>
<evidence type="ECO:0000313" key="11">
    <source>
        <dbReference type="Proteomes" id="UP001296104"/>
    </source>
</evidence>
<dbReference type="GO" id="GO:0000822">
    <property type="term" value="F:inositol hexakisphosphate binding"/>
    <property type="evidence" value="ECO:0007669"/>
    <property type="project" value="TreeGrafter"/>
</dbReference>
<dbReference type="Pfam" id="PF03105">
    <property type="entry name" value="SPX"/>
    <property type="match status" value="1"/>
</dbReference>
<evidence type="ECO:0000259" key="9">
    <source>
        <dbReference type="PROSITE" id="PS51382"/>
    </source>
</evidence>
<evidence type="ECO:0000256" key="6">
    <source>
        <dbReference type="SAM" id="MobiDB-lite"/>
    </source>
</evidence>
<dbReference type="Proteomes" id="UP001296104">
    <property type="component" value="Unassembled WGS sequence"/>
</dbReference>
<evidence type="ECO:0000256" key="1">
    <source>
        <dbReference type="ARBA" id="ARBA00004141"/>
    </source>
</evidence>
<dbReference type="CDD" id="cd14475">
    <property type="entry name" value="SPX_SYG1_like"/>
    <property type="match status" value="1"/>
</dbReference>
<dbReference type="Pfam" id="PF03124">
    <property type="entry name" value="EXS"/>
    <property type="match status" value="1"/>
</dbReference>
<dbReference type="InterPro" id="IPR004342">
    <property type="entry name" value="EXS_C"/>
</dbReference>
<comment type="subcellular location">
    <subcellularLocation>
        <location evidence="1">Membrane</location>
        <topology evidence="1">Multi-pass membrane protein</topology>
    </subcellularLocation>
</comment>
<comment type="similarity">
    <text evidence="2">Belongs to the SYG1 (TC 2.A.94) family.</text>
</comment>
<protein>
    <submittedName>
        <fullName evidence="10">Related to SYG1</fullName>
    </submittedName>
</protein>
<keyword evidence="3 7" id="KW-0812">Transmembrane</keyword>
<feature type="transmembrane region" description="Helical" evidence="7">
    <location>
        <begin position="766"/>
        <end position="789"/>
    </location>
</feature>
<dbReference type="GO" id="GO:0005886">
    <property type="term" value="C:plasma membrane"/>
    <property type="evidence" value="ECO:0007669"/>
    <property type="project" value="TreeGrafter"/>
</dbReference>
<keyword evidence="11" id="KW-1185">Reference proteome</keyword>
<comment type="caution">
    <text evidence="10">The sequence shown here is derived from an EMBL/GenBank/DDBJ whole genome shotgun (WGS) entry which is preliminary data.</text>
</comment>
<evidence type="ECO:0000313" key="10">
    <source>
        <dbReference type="EMBL" id="CAK3837439.1"/>
    </source>
</evidence>
<dbReference type="PANTHER" id="PTHR10783">
    <property type="entry name" value="XENOTROPIC AND POLYTROPIC RETROVIRUS RECEPTOR 1-RELATED"/>
    <property type="match status" value="1"/>
</dbReference>
<sequence>MKFAKELARDAIPEWYPHYLNYKIAKKKIKAVKKAYRNIPSRNGNTPGSSIRDGPVRAFLSKTRRNTEAPSASLAAAERRSARDAAKVHERSRLQQQDRSQQQPERQRMSSYGSIIGSPPHSPALTRKNQGAPSLELPGPAVEPEDESDEVVSPGTKSSQFAHVGDAYQIRRPVDEPNNVARMPALQPQRTTSTSSATFRRLFSTANGRDAMPKDVALEAYREVDFRQAEFFHFLDLELEKVSSFYRDKEEEACKRLAAIREQLHLMREARLEELLEAQSKHAHKPAFEVPVDKPSKDGVNGDVQDNTGSKWLNPKHLVTHPIKKSLDLAGGALDHVRNGQPGKTSQAMGKLGTPTFAGRASADYEERQRGDYVRKYKDVSYRSAKRKMKNALAEYYRGLELVKRFGELNHTAFRKTLKKYNKLMKSVGGTTTNYMDERVLKSYFIKSQKIDELLDTTEDLYSRYFEKGNRKIAASKLRSRLGKNGEDWSGALFRSGALLATGAAFAIQGVVYAFLMIYSSHPRIDPTDISYALQIYAGYFLMVLLAIEVVLCCGWFKHTKVNYEMIMELDRRSALDWKQLLEVPSWLFFVFGLTMYLNFSVVAGGFTMFHYWPVVLIGLSAGFLFAPAPVYYPKARAWFLDGVARMALSVTMLPTVNFREFFFGDLFCSLAYSMGNIELFFCLYARDWNSPSQCNSSHSRLLGFFSALPGIWRALQCLKRFWDDYQAKREFIVFPNLVNFGKYCFTIMQYTTLSIWRINPSDARLGAFIAMAICNTLYCITWDIVMDWSLFDLQHRLLRKHLVYRKYEWMYYIAMILDVPLRANWMFYVIFAKDAQHSTIVSFAIGLSEVLRRGMWTLFRVENEQAANNARSLASKDRPLPYKIMPGEETDGASDAVTPPDPDAANAAAEAAQQADQHSPALERQSQSPAMTALQRVGSVMRAAHTRDYERKNKPEDPGLEDIADDDDDDEDNDSDDE</sequence>
<feature type="compositionally biased region" description="Low complexity" evidence="6">
    <location>
        <begin position="894"/>
        <end position="918"/>
    </location>
</feature>
<dbReference type="AlphaFoldDB" id="A0AAI8YT04"/>
<feature type="transmembrane region" description="Helical" evidence="7">
    <location>
        <begin position="610"/>
        <end position="627"/>
    </location>
</feature>
<feature type="compositionally biased region" description="Basic and acidic residues" evidence="6">
    <location>
        <begin position="77"/>
        <end position="93"/>
    </location>
</feature>
<feature type="region of interest" description="Disordered" evidence="6">
    <location>
        <begin position="879"/>
        <end position="979"/>
    </location>
</feature>
<feature type="transmembrane region" description="Helical" evidence="7">
    <location>
        <begin position="810"/>
        <end position="832"/>
    </location>
</feature>
<dbReference type="InterPro" id="IPR004331">
    <property type="entry name" value="SPX_dom"/>
</dbReference>